<protein>
    <submittedName>
        <fullName evidence="1">Uncharacterized protein</fullName>
    </submittedName>
</protein>
<evidence type="ECO:0000313" key="2">
    <source>
        <dbReference type="Proteomes" id="UP000499080"/>
    </source>
</evidence>
<dbReference type="AlphaFoldDB" id="A0A4Y2RE66"/>
<keyword evidence="2" id="KW-1185">Reference proteome</keyword>
<dbReference type="Proteomes" id="UP000499080">
    <property type="component" value="Unassembled WGS sequence"/>
</dbReference>
<organism evidence="1 2">
    <name type="scientific">Araneus ventricosus</name>
    <name type="common">Orbweaver spider</name>
    <name type="synonym">Epeira ventricosa</name>
    <dbReference type="NCBI Taxonomy" id="182803"/>
    <lineage>
        <taxon>Eukaryota</taxon>
        <taxon>Metazoa</taxon>
        <taxon>Ecdysozoa</taxon>
        <taxon>Arthropoda</taxon>
        <taxon>Chelicerata</taxon>
        <taxon>Arachnida</taxon>
        <taxon>Araneae</taxon>
        <taxon>Araneomorphae</taxon>
        <taxon>Entelegynae</taxon>
        <taxon>Araneoidea</taxon>
        <taxon>Araneidae</taxon>
        <taxon>Araneus</taxon>
    </lineage>
</organism>
<comment type="caution">
    <text evidence="1">The sequence shown here is derived from an EMBL/GenBank/DDBJ whole genome shotgun (WGS) entry which is preliminary data.</text>
</comment>
<gene>
    <name evidence="1" type="ORF">AVEN_273050_1</name>
</gene>
<dbReference type="EMBL" id="BGPR01016764">
    <property type="protein sequence ID" value="GBN74078.1"/>
    <property type="molecule type" value="Genomic_DNA"/>
</dbReference>
<sequence>MLDIGYHALIKRYKLINTFIQKLGLNLQVSTPLKYLTVPCAEKSLAPYVRVITSSLFSSPCTCTCLIETGPHIYKPYLDRTEAGNQPISLALRSSDVVSSSRT</sequence>
<accession>A0A4Y2RE66</accession>
<name>A0A4Y2RE66_ARAVE</name>
<reference evidence="1 2" key="1">
    <citation type="journal article" date="2019" name="Sci. Rep.">
        <title>Orb-weaving spider Araneus ventricosus genome elucidates the spidroin gene catalogue.</title>
        <authorList>
            <person name="Kono N."/>
            <person name="Nakamura H."/>
            <person name="Ohtoshi R."/>
            <person name="Moran D.A.P."/>
            <person name="Shinohara A."/>
            <person name="Yoshida Y."/>
            <person name="Fujiwara M."/>
            <person name="Mori M."/>
            <person name="Tomita M."/>
            <person name="Arakawa K."/>
        </authorList>
    </citation>
    <scope>NUCLEOTIDE SEQUENCE [LARGE SCALE GENOMIC DNA]</scope>
</reference>
<evidence type="ECO:0000313" key="1">
    <source>
        <dbReference type="EMBL" id="GBN74078.1"/>
    </source>
</evidence>
<proteinExistence type="predicted"/>